<gene>
    <name evidence="5" type="ORF">MNODULE_02675</name>
</gene>
<dbReference type="FunFam" id="3.40.50.300:FF:000421">
    <property type="entry name" value="Branched-chain amino acid ABC transporter ATP-binding protein"/>
    <property type="match status" value="1"/>
</dbReference>
<dbReference type="GO" id="GO:0005886">
    <property type="term" value="C:plasma membrane"/>
    <property type="evidence" value="ECO:0007669"/>
    <property type="project" value="TreeGrafter"/>
</dbReference>
<dbReference type="PROSITE" id="PS50893">
    <property type="entry name" value="ABC_TRANSPORTER_2"/>
    <property type="match status" value="1"/>
</dbReference>
<dbReference type="InterPro" id="IPR032823">
    <property type="entry name" value="BCA_ABC_TP_C"/>
</dbReference>
<evidence type="ECO:0000313" key="6">
    <source>
        <dbReference type="Proteomes" id="UP000534783"/>
    </source>
</evidence>
<dbReference type="InterPro" id="IPR027417">
    <property type="entry name" value="P-loop_NTPase"/>
</dbReference>
<keyword evidence="3 5" id="KW-0067">ATP-binding</keyword>
<dbReference type="GO" id="GO:1903806">
    <property type="term" value="P:L-isoleucine import across plasma membrane"/>
    <property type="evidence" value="ECO:0007669"/>
    <property type="project" value="TreeGrafter"/>
</dbReference>
<dbReference type="GO" id="GO:0015808">
    <property type="term" value="P:L-alanine transport"/>
    <property type="evidence" value="ECO:0007669"/>
    <property type="project" value="TreeGrafter"/>
</dbReference>
<evidence type="ECO:0000256" key="1">
    <source>
        <dbReference type="ARBA" id="ARBA00022448"/>
    </source>
</evidence>
<dbReference type="EMBL" id="VTOW01000001">
    <property type="protein sequence ID" value="NKE69650.1"/>
    <property type="molecule type" value="Genomic_DNA"/>
</dbReference>
<dbReference type="GO" id="GO:0016887">
    <property type="term" value="F:ATP hydrolysis activity"/>
    <property type="evidence" value="ECO:0007669"/>
    <property type="project" value="InterPro"/>
</dbReference>
<evidence type="ECO:0000313" key="5">
    <source>
        <dbReference type="EMBL" id="NKE69650.1"/>
    </source>
</evidence>
<keyword evidence="1" id="KW-0813">Transport</keyword>
<organism evidence="5 6">
    <name type="scientific">Candidatus Manganitrophus noduliformans</name>
    <dbReference type="NCBI Taxonomy" id="2606439"/>
    <lineage>
        <taxon>Bacteria</taxon>
        <taxon>Pseudomonadati</taxon>
        <taxon>Nitrospirota</taxon>
        <taxon>Nitrospiria</taxon>
        <taxon>Candidatus Troglogloeales</taxon>
        <taxon>Candidatus Manganitrophaceae</taxon>
        <taxon>Candidatus Manganitrophus</taxon>
    </lineage>
</organism>
<proteinExistence type="predicted"/>
<accession>A0A7X6DLZ1</accession>
<dbReference type="SUPFAM" id="SSF52540">
    <property type="entry name" value="P-loop containing nucleoside triphosphate hydrolases"/>
    <property type="match status" value="1"/>
</dbReference>
<evidence type="ECO:0000259" key="4">
    <source>
        <dbReference type="PROSITE" id="PS50893"/>
    </source>
</evidence>
<dbReference type="GO" id="GO:0005524">
    <property type="term" value="F:ATP binding"/>
    <property type="evidence" value="ECO:0007669"/>
    <property type="project" value="UniProtKB-KW"/>
</dbReference>
<dbReference type="Gene3D" id="3.40.50.300">
    <property type="entry name" value="P-loop containing nucleotide triphosphate hydrolases"/>
    <property type="match status" value="1"/>
</dbReference>
<dbReference type="PANTHER" id="PTHR45772:SF7">
    <property type="entry name" value="AMINO ACID ABC TRANSPORTER ATP-BINDING PROTEIN"/>
    <property type="match status" value="1"/>
</dbReference>
<dbReference type="GO" id="GO:0015188">
    <property type="term" value="F:L-isoleucine transmembrane transporter activity"/>
    <property type="evidence" value="ECO:0007669"/>
    <property type="project" value="TreeGrafter"/>
</dbReference>
<feature type="domain" description="ABC transporter" evidence="4">
    <location>
        <begin position="7"/>
        <end position="258"/>
    </location>
</feature>
<reference evidence="5 6" key="1">
    <citation type="journal article" date="2020" name="Nature">
        <title>Bacterial chemolithoautotrophy via manganese oxidation.</title>
        <authorList>
            <person name="Yu H."/>
            <person name="Leadbetter J.R."/>
        </authorList>
    </citation>
    <scope>NUCLEOTIDE SEQUENCE [LARGE SCALE GENOMIC DNA]</scope>
    <source>
        <strain evidence="5 6">Mn-1</strain>
    </source>
</reference>
<evidence type="ECO:0000256" key="2">
    <source>
        <dbReference type="ARBA" id="ARBA00022741"/>
    </source>
</evidence>
<evidence type="ECO:0000256" key="3">
    <source>
        <dbReference type="ARBA" id="ARBA00022840"/>
    </source>
</evidence>
<name>A0A7X6DLZ1_9BACT</name>
<keyword evidence="6" id="KW-1185">Reference proteome</keyword>
<dbReference type="CDD" id="cd03219">
    <property type="entry name" value="ABC_Mj1267_LivG_branched"/>
    <property type="match status" value="1"/>
</dbReference>
<dbReference type="PANTHER" id="PTHR45772">
    <property type="entry name" value="CONSERVED COMPONENT OF ABC TRANSPORTER FOR NATURAL AMINO ACIDS-RELATED"/>
    <property type="match status" value="1"/>
</dbReference>
<keyword evidence="2" id="KW-0547">Nucleotide-binding</keyword>
<dbReference type="InterPro" id="IPR051120">
    <property type="entry name" value="ABC_AA/LPS_Transport"/>
</dbReference>
<dbReference type="GO" id="GO:0005304">
    <property type="term" value="F:L-valine transmembrane transporter activity"/>
    <property type="evidence" value="ECO:0007669"/>
    <property type="project" value="TreeGrafter"/>
</dbReference>
<sequence>MSQQAFLEIEGLTKTFDGLKALEGVALSIEAGKVTSLIGPNGAGKTTFFNCITGLIPPTAGLIRFRGEPIGSLPPHEITRRGVARTFQNIRLFSEMTVLENVMVGRYPRSAPPLIGTFIGALLQSRHFRGKERRLREEGLQSLEFVGLADRHDLTARHLCYGDQRRLEIARALASEPGLILLDEPAAGMNPRETEALMVLIGRIRDQGITPFLIEHNMKMVMKISDRIFVLDHGVKIAEGTAQEIQGNTKVIEAYLGKAETGGEEQSKLP</sequence>
<dbReference type="AlphaFoldDB" id="A0A7X6DLZ1"/>
<comment type="caution">
    <text evidence="5">The sequence shown here is derived from an EMBL/GenBank/DDBJ whole genome shotgun (WGS) entry which is preliminary data.</text>
</comment>
<dbReference type="RefSeq" id="WP_168057943.1">
    <property type="nucleotide sequence ID" value="NZ_VTOW01000001.1"/>
</dbReference>
<dbReference type="GO" id="GO:1903805">
    <property type="term" value="P:L-valine import across plasma membrane"/>
    <property type="evidence" value="ECO:0007669"/>
    <property type="project" value="TreeGrafter"/>
</dbReference>
<dbReference type="GO" id="GO:0015192">
    <property type="term" value="F:L-phenylalanine transmembrane transporter activity"/>
    <property type="evidence" value="ECO:0007669"/>
    <property type="project" value="TreeGrafter"/>
</dbReference>
<dbReference type="Proteomes" id="UP000534783">
    <property type="component" value="Unassembled WGS sequence"/>
</dbReference>
<dbReference type="InterPro" id="IPR003439">
    <property type="entry name" value="ABC_transporter-like_ATP-bd"/>
</dbReference>
<dbReference type="GO" id="GO:0042941">
    <property type="term" value="P:D-alanine transmembrane transport"/>
    <property type="evidence" value="ECO:0007669"/>
    <property type="project" value="TreeGrafter"/>
</dbReference>
<dbReference type="SMART" id="SM00382">
    <property type="entry name" value="AAA"/>
    <property type="match status" value="1"/>
</dbReference>
<dbReference type="InterPro" id="IPR003593">
    <property type="entry name" value="AAA+_ATPase"/>
</dbReference>
<dbReference type="Pfam" id="PF12399">
    <property type="entry name" value="BCA_ABC_TP_C"/>
    <property type="match status" value="1"/>
</dbReference>
<protein>
    <submittedName>
        <fullName evidence="5">ABC transporter ATP-binding protein</fullName>
    </submittedName>
</protein>
<dbReference type="Pfam" id="PF00005">
    <property type="entry name" value="ABC_tran"/>
    <property type="match status" value="1"/>
</dbReference>